<reference evidence="1" key="1">
    <citation type="submission" date="2014-12" db="EMBL/GenBank/DDBJ databases">
        <title>Insight into the proteome of Arion vulgaris.</title>
        <authorList>
            <person name="Aradska J."/>
            <person name="Bulat T."/>
            <person name="Smidak R."/>
            <person name="Sarate P."/>
            <person name="Gangsoo J."/>
            <person name="Sialana F."/>
            <person name="Bilban M."/>
            <person name="Lubec G."/>
        </authorList>
    </citation>
    <scope>NUCLEOTIDE SEQUENCE</scope>
    <source>
        <tissue evidence="1">Skin</tissue>
    </source>
</reference>
<accession>A0A0B7BGH2</accession>
<evidence type="ECO:0000313" key="1">
    <source>
        <dbReference type="EMBL" id="CEK92063.1"/>
    </source>
</evidence>
<proteinExistence type="predicted"/>
<gene>
    <name evidence="1" type="primary">ORF186344</name>
</gene>
<feature type="non-terminal residue" evidence="1">
    <location>
        <position position="1"/>
    </location>
</feature>
<name>A0A0B7BGH2_9EUPU</name>
<dbReference type="AlphaFoldDB" id="A0A0B7BGH2"/>
<organism evidence="1">
    <name type="scientific">Arion vulgaris</name>
    <dbReference type="NCBI Taxonomy" id="1028688"/>
    <lineage>
        <taxon>Eukaryota</taxon>
        <taxon>Metazoa</taxon>
        <taxon>Spiralia</taxon>
        <taxon>Lophotrochozoa</taxon>
        <taxon>Mollusca</taxon>
        <taxon>Gastropoda</taxon>
        <taxon>Heterobranchia</taxon>
        <taxon>Euthyneura</taxon>
        <taxon>Panpulmonata</taxon>
        <taxon>Eupulmonata</taxon>
        <taxon>Stylommatophora</taxon>
        <taxon>Helicina</taxon>
        <taxon>Arionoidea</taxon>
        <taxon>Arionidae</taxon>
        <taxon>Arion</taxon>
    </lineage>
</organism>
<dbReference type="EMBL" id="HACG01045198">
    <property type="protein sequence ID" value="CEK92063.1"/>
    <property type="molecule type" value="Transcribed_RNA"/>
</dbReference>
<protein>
    <submittedName>
        <fullName evidence="1">Uncharacterized protein</fullName>
    </submittedName>
</protein>
<sequence>ATEGDHITHYVLATEGDWCDVDHFTHYILLGKDKSAYKIIFADIASSWYENDTLLI</sequence>